<comment type="caution">
    <text evidence="1">The sequence shown here is derived from an EMBL/GenBank/DDBJ whole genome shotgun (WGS) entry which is preliminary data.</text>
</comment>
<accession>A0A175JY93</accession>
<protein>
    <submittedName>
        <fullName evidence="1">Uncharacterized protein</fullName>
    </submittedName>
</protein>
<dbReference type="Gene3D" id="3.90.980.20">
    <property type="match status" value="1"/>
</dbReference>
<gene>
    <name evidence="1" type="ORF">CL6EHI_107900</name>
</gene>
<sequence length="187" mass="22113">MSNHDVQFTCYCSICKKQQYFLVPNPKIKTTRLCVLILSSLRCLKPLNEYFQLKTDIYDFITDHWHLLGRLKLFQQQNWKKAILDAFNHCPQIESGKEKSIGRGFYKLKNKYDNNASEKVELKTELYQQYEELQNILNTNMKKLCLLYRKGFKSELFTNNNICSLVDAQITQIRHIGKMKLSICNLD</sequence>
<dbReference type="VEuPathDB" id="AmoebaDB:EHI7A_039820"/>
<dbReference type="VEuPathDB" id="AmoebaDB:KM1_080750"/>
<dbReference type="VEuPathDB" id="AmoebaDB:EHI8A_038770"/>
<dbReference type="VEuPathDB" id="AmoebaDB:EHI5A_135120"/>
<reference evidence="1 2" key="1">
    <citation type="submission" date="2016-05" db="EMBL/GenBank/DDBJ databases">
        <title>First whole genome sequencing of Entamoeba histolytica HM1:IMSS-clone-6.</title>
        <authorList>
            <person name="Mukherjee Avik.K."/>
            <person name="Izumyama S."/>
            <person name="Nakada-Tsukui K."/>
            <person name="Nozaki T."/>
        </authorList>
    </citation>
    <scope>NUCLEOTIDE SEQUENCE [LARGE SCALE GENOMIC DNA]</scope>
    <source>
        <strain evidence="1 2">HM1:IMSS clone 6</strain>
    </source>
</reference>
<dbReference type="EMBL" id="BDEQ01000001">
    <property type="protein sequence ID" value="GAT98343.1"/>
    <property type="molecule type" value="Genomic_DNA"/>
</dbReference>
<name>A0A175JY93_ENTHI</name>
<evidence type="ECO:0000313" key="2">
    <source>
        <dbReference type="Proteomes" id="UP000078387"/>
    </source>
</evidence>
<evidence type="ECO:0000313" key="1">
    <source>
        <dbReference type="EMBL" id="GAT98343.1"/>
    </source>
</evidence>
<dbReference type="VEuPathDB" id="AmoebaDB:EHI_107900"/>
<dbReference type="AlphaFoldDB" id="A0A175JY93"/>
<organism evidence="1 2">
    <name type="scientific">Entamoeba histolytica</name>
    <dbReference type="NCBI Taxonomy" id="5759"/>
    <lineage>
        <taxon>Eukaryota</taxon>
        <taxon>Amoebozoa</taxon>
        <taxon>Evosea</taxon>
        <taxon>Archamoebae</taxon>
        <taxon>Mastigamoebida</taxon>
        <taxon>Entamoebidae</taxon>
        <taxon>Entamoeba</taxon>
    </lineage>
</organism>
<dbReference type="Proteomes" id="UP000078387">
    <property type="component" value="Unassembled WGS sequence"/>
</dbReference>
<proteinExistence type="predicted"/>